<gene>
    <name evidence="9" type="ORF">B1H18_11145</name>
</gene>
<dbReference type="AlphaFoldDB" id="A0A1V4AAV2"/>
<keyword evidence="2 9" id="KW-0489">Methyltransferase</keyword>
<keyword evidence="5" id="KW-0479">Metal-binding</keyword>
<accession>A0A1V4AAV2</accession>
<evidence type="ECO:0000256" key="3">
    <source>
        <dbReference type="ARBA" id="ARBA00022679"/>
    </source>
</evidence>
<dbReference type="PANTHER" id="PTHR40036:SF1">
    <property type="entry name" value="MACROCIN O-METHYLTRANSFERASE"/>
    <property type="match status" value="1"/>
</dbReference>
<dbReference type="GO" id="GO:0032259">
    <property type="term" value="P:methylation"/>
    <property type="evidence" value="ECO:0007669"/>
    <property type="project" value="UniProtKB-KW"/>
</dbReference>
<keyword evidence="4" id="KW-0949">S-adenosyl-L-methionine</keyword>
<dbReference type="EMBL" id="MVFC01000006">
    <property type="protein sequence ID" value="OON80915.1"/>
    <property type="molecule type" value="Genomic_DNA"/>
</dbReference>
<evidence type="ECO:0000256" key="5">
    <source>
        <dbReference type="ARBA" id="ARBA00022723"/>
    </source>
</evidence>
<evidence type="ECO:0000256" key="6">
    <source>
        <dbReference type="ARBA" id="ARBA00022842"/>
    </source>
</evidence>
<organism evidence="9 10">
    <name type="scientific">Streptomyces tsukubensis</name>
    <dbReference type="NCBI Taxonomy" id="83656"/>
    <lineage>
        <taxon>Bacteria</taxon>
        <taxon>Bacillati</taxon>
        <taxon>Actinomycetota</taxon>
        <taxon>Actinomycetes</taxon>
        <taxon>Kitasatosporales</taxon>
        <taxon>Streptomycetaceae</taxon>
        <taxon>Streptomyces</taxon>
    </lineage>
</organism>
<keyword evidence="3 9" id="KW-0808">Transferase</keyword>
<dbReference type="InterPro" id="IPR008884">
    <property type="entry name" value="TylF_MeTrfase"/>
</dbReference>
<comment type="similarity">
    <text evidence="8">Belongs to the methyltransferase TylF/MycF family.</text>
</comment>
<dbReference type="OrthoDB" id="3826968at2"/>
<sequence>MLSRGGELYLDLMKRVLANVVYEDAPVGWYGDLDGYDTSARSQGLDLPTTAHTMVGLKRLANVQSCVERVIRDKVPGDLIETGVWRGGVCILMRAVLEAYGVRDRRVWVADSFEGVPVVHSESHPLDRDMALHRINGVLKISQEEVRENFSRYGLLDGQVEFLAGWFNESLPGAPVDSLAVMRLDGDLYESTMDALTYLYPKLSIGGFVIVDDYNIEPCRQAVWDYRGRHGIEESIEPVDTCGVHWRRTG</sequence>
<dbReference type="RefSeq" id="WP_077967202.1">
    <property type="nucleotide sequence ID" value="NZ_CP045178.1"/>
</dbReference>
<keyword evidence="6" id="KW-0460">Magnesium</keyword>
<reference evidence="9 10" key="1">
    <citation type="submission" date="2017-02" db="EMBL/GenBank/DDBJ databases">
        <title>Draft Genome Sequence of Streptomyces tsukubaensis F601, a Producer of the immunosuppressant tacrolimus FK506.</title>
        <authorList>
            <person name="Zong G."/>
            <person name="Zhong C."/>
            <person name="Fu J."/>
            <person name="Qin R."/>
            <person name="Cao G."/>
        </authorList>
    </citation>
    <scope>NUCLEOTIDE SEQUENCE [LARGE SCALE GENOMIC DNA]</scope>
    <source>
        <strain evidence="9 10">F601</strain>
    </source>
</reference>
<evidence type="ECO:0000256" key="7">
    <source>
        <dbReference type="ARBA" id="ARBA00023194"/>
    </source>
</evidence>
<keyword evidence="7" id="KW-0045">Antibiotic biosynthesis</keyword>
<keyword evidence="10" id="KW-1185">Reference proteome</keyword>
<evidence type="ECO:0000313" key="10">
    <source>
        <dbReference type="Proteomes" id="UP000190539"/>
    </source>
</evidence>
<name>A0A1V4AAV2_9ACTN</name>
<evidence type="ECO:0000256" key="8">
    <source>
        <dbReference type="ARBA" id="ARBA00060900"/>
    </source>
</evidence>
<dbReference type="GO" id="GO:0046872">
    <property type="term" value="F:metal ion binding"/>
    <property type="evidence" value="ECO:0007669"/>
    <property type="project" value="UniProtKB-KW"/>
</dbReference>
<protein>
    <submittedName>
        <fullName evidence="9">Macrocin O-methyltransferase</fullName>
    </submittedName>
</protein>
<dbReference type="Proteomes" id="UP000190539">
    <property type="component" value="Unassembled WGS sequence"/>
</dbReference>
<proteinExistence type="inferred from homology"/>
<dbReference type="Pfam" id="PF05711">
    <property type="entry name" value="TylF"/>
    <property type="match status" value="1"/>
</dbReference>
<dbReference type="InterPro" id="IPR029063">
    <property type="entry name" value="SAM-dependent_MTases_sf"/>
</dbReference>
<evidence type="ECO:0000313" key="9">
    <source>
        <dbReference type="EMBL" id="OON80915.1"/>
    </source>
</evidence>
<dbReference type="Gene3D" id="3.40.50.150">
    <property type="entry name" value="Vaccinia Virus protein VP39"/>
    <property type="match status" value="1"/>
</dbReference>
<evidence type="ECO:0000256" key="2">
    <source>
        <dbReference type="ARBA" id="ARBA00022603"/>
    </source>
</evidence>
<evidence type="ECO:0000256" key="4">
    <source>
        <dbReference type="ARBA" id="ARBA00022691"/>
    </source>
</evidence>
<dbReference type="GO" id="GO:0017000">
    <property type="term" value="P:antibiotic biosynthetic process"/>
    <property type="evidence" value="ECO:0007669"/>
    <property type="project" value="UniProtKB-KW"/>
</dbReference>
<dbReference type="FunFam" id="3.40.50.150:FF:000331">
    <property type="entry name" value="Macrocin O-methyltransferase"/>
    <property type="match status" value="1"/>
</dbReference>
<comment type="pathway">
    <text evidence="1">Antibiotic biosynthesis.</text>
</comment>
<evidence type="ECO:0000256" key="1">
    <source>
        <dbReference type="ARBA" id="ARBA00004792"/>
    </source>
</evidence>
<dbReference type="PANTHER" id="PTHR40036">
    <property type="entry name" value="MACROCIN O-METHYLTRANSFERASE"/>
    <property type="match status" value="1"/>
</dbReference>
<dbReference type="SUPFAM" id="SSF53335">
    <property type="entry name" value="S-adenosyl-L-methionine-dependent methyltransferases"/>
    <property type="match status" value="1"/>
</dbReference>
<dbReference type="STRING" id="83656.B1H18_11145"/>
<comment type="caution">
    <text evidence="9">The sequence shown here is derived from an EMBL/GenBank/DDBJ whole genome shotgun (WGS) entry which is preliminary data.</text>
</comment>
<dbReference type="GO" id="GO:0008168">
    <property type="term" value="F:methyltransferase activity"/>
    <property type="evidence" value="ECO:0007669"/>
    <property type="project" value="UniProtKB-KW"/>
</dbReference>